<sequence length="229" mass="25738">MSSRCDCRLLAWQVIPFLRGTAFEQPPPDLASFLYKNRIVYLGMCLVPSVTELMLAEFLYLQYEDAEKPIYMYINSTGTTKNGEKLGYETEAFAVYDAMSRYVKIPIFTLCIGNAWGEAALLLAAGAKGNRAALPSSTIMMKQPIGRFQGQATDVDIARKEIRNVKIEMVKLLSRHIGKPMEEIARDIRRPKYFSPSEAVDYGIIDKVLHNVKSQTDAGLVSEVKKELI</sequence>
<dbReference type="Gene3D" id="3.90.226.10">
    <property type="entry name" value="2-enoyl-CoA Hydratase, Chain A, domain 1"/>
    <property type="match status" value="1"/>
</dbReference>
<dbReference type="PRINTS" id="PR00127">
    <property type="entry name" value="CLPPROTEASEP"/>
</dbReference>
<evidence type="ECO:0000256" key="1">
    <source>
        <dbReference type="ARBA" id="ARBA00007039"/>
    </source>
</evidence>
<proteinExistence type="inferred from homology"/>
<organism evidence="4 5">
    <name type="scientific">Triticum turgidum subsp. durum</name>
    <name type="common">Durum wheat</name>
    <name type="synonym">Triticum durum</name>
    <dbReference type="NCBI Taxonomy" id="4567"/>
    <lineage>
        <taxon>Eukaryota</taxon>
        <taxon>Viridiplantae</taxon>
        <taxon>Streptophyta</taxon>
        <taxon>Embryophyta</taxon>
        <taxon>Tracheophyta</taxon>
        <taxon>Spermatophyta</taxon>
        <taxon>Magnoliopsida</taxon>
        <taxon>Liliopsida</taxon>
        <taxon>Poales</taxon>
        <taxon>Poaceae</taxon>
        <taxon>BOP clade</taxon>
        <taxon>Pooideae</taxon>
        <taxon>Triticodae</taxon>
        <taxon>Triticeae</taxon>
        <taxon>Triticinae</taxon>
        <taxon>Triticum</taxon>
    </lineage>
</organism>
<dbReference type="GO" id="GO:0009536">
    <property type="term" value="C:plastid"/>
    <property type="evidence" value="ECO:0007669"/>
    <property type="project" value="UniProtKB-ARBA"/>
</dbReference>
<dbReference type="InterPro" id="IPR029045">
    <property type="entry name" value="ClpP/crotonase-like_dom_sf"/>
</dbReference>
<dbReference type="InterPro" id="IPR001907">
    <property type="entry name" value="ClpP"/>
</dbReference>
<dbReference type="Pfam" id="PF00574">
    <property type="entry name" value="CLP_protease"/>
    <property type="match status" value="1"/>
</dbReference>
<dbReference type="SUPFAM" id="SSF52096">
    <property type="entry name" value="ClpP/crotonase"/>
    <property type="match status" value="1"/>
</dbReference>
<dbReference type="PANTHER" id="PTHR10381:SF47">
    <property type="entry name" value="ATP-DEPENDENT CLP PROTEASE PROTEOLYTIC SUBUNIT-RELATED PROTEIN 4, CHLOROPLASTIC"/>
    <property type="match status" value="1"/>
</dbReference>
<dbReference type="FunFam" id="3.90.226.10:FF:000020">
    <property type="entry name" value="ATP-dependent Clp protease proteolytic subunit"/>
    <property type="match status" value="1"/>
</dbReference>
<dbReference type="GO" id="GO:0051117">
    <property type="term" value="F:ATPase binding"/>
    <property type="evidence" value="ECO:0007669"/>
    <property type="project" value="TreeGrafter"/>
</dbReference>
<evidence type="ECO:0000313" key="4">
    <source>
        <dbReference type="EMBL" id="VAH60172.1"/>
    </source>
</evidence>
<gene>
    <name evidence="4" type="ORF">TRITD_3Av1G092240</name>
</gene>
<name>A0A9R0RH98_TRITD</name>
<evidence type="ECO:0000313" key="5">
    <source>
        <dbReference type="Proteomes" id="UP000324705"/>
    </source>
</evidence>
<evidence type="ECO:0000256" key="2">
    <source>
        <dbReference type="ARBA" id="ARBA00062827"/>
    </source>
</evidence>
<dbReference type="Proteomes" id="UP000324705">
    <property type="component" value="Chromosome 3A"/>
</dbReference>
<dbReference type="PANTHER" id="PTHR10381">
    <property type="entry name" value="ATP-DEPENDENT CLP PROTEASE PROTEOLYTIC SUBUNIT"/>
    <property type="match status" value="1"/>
</dbReference>
<dbReference type="CDD" id="cd07017">
    <property type="entry name" value="S14_ClpP_2"/>
    <property type="match status" value="1"/>
</dbReference>
<reference evidence="4 5" key="1">
    <citation type="submission" date="2017-09" db="EMBL/GenBank/DDBJ databases">
        <authorList>
            <consortium name="International Durum Wheat Genome Sequencing Consortium (IDWGSC)"/>
            <person name="Milanesi L."/>
        </authorList>
    </citation>
    <scope>NUCLEOTIDE SEQUENCE [LARGE SCALE GENOMIC DNA]</scope>
    <source>
        <strain evidence="5">cv. Svevo</strain>
    </source>
</reference>
<dbReference type="Gramene" id="TRITD3Av1G092240.2">
    <property type="protein sequence ID" value="TRITD3Av1G092240.2"/>
    <property type="gene ID" value="TRITD3Av1G092240"/>
</dbReference>
<keyword evidence="5" id="KW-1185">Reference proteome</keyword>
<dbReference type="GO" id="GO:0006515">
    <property type="term" value="P:protein quality control for misfolded or incompletely synthesized proteins"/>
    <property type="evidence" value="ECO:0007669"/>
    <property type="project" value="TreeGrafter"/>
</dbReference>
<dbReference type="AlphaFoldDB" id="A0A9R0RH98"/>
<protein>
    <recommendedName>
        <fullName evidence="3">ATP-dependent Clp protease proteolytic subunit</fullName>
    </recommendedName>
</protein>
<dbReference type="EMBL" id="LT934115">
    <property type="protein sequence ID" value="VAH60172.1"/>
    <property type="molecule type" value="Genomic_DNA"/>
</dbReference>
<dbReference type="GO" id="GO:0004176">
    <property type="term" value="F:ATP-dependent peptidase activity"/>
    <property type="evidence" value="ECO:0007669"/>
    <property type="project" value="InterPro"/>
</dbReference>
<dbReference type="GO" id="GO:0004252">
    <property type="term" value="F:serine-type endopeptidase activity"/>
    <property type="evidence" value="ECO:0007669"/>
    <property type="project" value="InterPro"/>
</dbReference>
<accession>A0A9R0RH98</accession>
<comment type="similarity">
    <text evidence="1 3">Belongs to the peptidase S14 family.</text>
</comment>
<dbReference type="InterPro" id="IPR023562">
    <property type="entry name" value="ClpP/TepA"/>
</dbReference>
<dbReference type="GO" id="GO:0009368">
    <property type="term" value="C:endopeptidase Clp complex"/>
    <property type="evidence" value="ECO:0007669"/>
    <property type="project" value="TreeGrafter"/>
</dbReference>
<evidence type="ECO:0000256" key="3">
    <source>
        <dbReference type="RuleBase" id="RU003567"/>
    </source>
</evidence>
<comment type="subunit">
    <text evidence="2">Component of the chloroplastic Clp protease core complex which consist of at least 16 proteins: CLPP4 (3 copies), CLPP5 (3 copies), CLPR4 (2 copies), ClpP1 (1 copy), CLPP6 (1 copy), CLPR2 (1 copy), CLPT1 (1 copy), CLPT2 (1 copy) and 3 copies of CLPP3 and/or CLPR1 and/or CLPR3. The core complex is organized in two heptameric rings, one containing CLPP3,4,5,6 in a 1:2:3:1 ratio and the other CLPP1 and CLPR1,2,3,4 in a 3:1:1:1:1 ratio.</text>
</comment>